<dbReference type="EMBL" id="HBIN01005464">
    <property type="protein sequence ID" value="CAE0433622.1"/>
    <property type="molecule type" value="Transcribed_RNA"/>
</dbReference>
<organism evidence="7">
    <name type="scientific">Aplanochytrium stocchinoi</name>
    <dbReference type="NCBI Taxonomy" id="215587"/>
    <lineage>
        <taxon>Eukaryota</taxon>
        <taxon>Sar</taxon>
        <taxon>Stramenopiles</taxon>
        <taxon>Bigyra</taxon>
        <taxon>Labyrinthulomycetes</taxon>
        <taxon>Thraustochytrida</taxon>
        <taxon>Thraustochytriidae</taxon>
        <taxon>Aplanochytrium</taxon>
    </lineage>
</organism>
<keyword evidence="3 4" id="KW-0949">S-adenosyl-L-methionine</keyword>
<proteinExistence type="inferred from homology"/>
<gene>
    <name evidence="7" type="ORF">ASTO00021_LOCUS3943</name>
</gene>
<name>A0A7S3PBJ3_9STRA</name>
<dbReference type="Pfam" id="PF00145">
    <property type="entry name" value="DNA_methylase"/>
    <property type="match status" value="1"/>
</dbReference>
<dbReference type="AlphaFoldDB" id="A0A7S3PBJ3"/>
<dbReference type="InterPro" id="IPR001525">
    <property type="entry name" value="C5_MeTfrase"/>
</dbReference>
<dbReference type="CDD" id="cd00315">
    <property type="entry name" value="Cyt_C5_DNA_methylase"/>
    <property type="match status" value="1"/>
</dbReference>
<protein>
    <recommendedName>
        <fullName evidence="6">Cytosine-specific methyltransferase</fullName>
        <ecNumber evidence="6">2.1.1.37</ecNumber>
    </recommendedName>
</protein>
<evidence type="ECO:0000313" key="7">
    <source>
        <dbReference type="EMBL" id="CAE0433622.1"/>
    </source>
</evidence>
<evidence type="ECO:0000256" key="6">
    <source>
        <dbReference type="RuleBase" id="RU000417"/>
    </source>
</evidence>
<dbReference type="InterPro" id="IPR029063">
    <property type="entry name" value="SAM-dependent_MTases_sf"/>
</dbReference>
<dbReference type="PANTHER" id="PTHR46098:SF1">
    <property type="entry name" value="TRNA (CYTOSINE(38)-C(5))-METHYLTRANSFERASE"/>
    <property type="match status" value="1"/>
</dbReference>
<evidence type="ECO:0000256" key="1">
    <source>
        <dbReference type="ARBA" id="ARBA00022603"/>
    </source>
</evidence>
<dbReference type="PROSITE" id="PS51679">
    <property type="entry name" value="SAM_MT_C5"/>
    <property type="match status" value="1"/>
</dbReference>
<dbReference type="GO" id="GO:0003886">
    <property type="term" value="F:DNA (cytosine-5-)-methyltransferase activity"/>
    <property type="evidence" value="ECO:0007669"/>
    <property type="project" value="UniProtKB-EC"/>
</dbReference>
<dbReference type="NCBIfam" id="TIGR00675">
    <property type="entry name" value="dcm"/>
    <property type="match status" value="1"/>
</dbReference>
<accession>A0A7S3PBJ3</accession>
<dbReference type="PRINTS" id="PR00105">
    <property type="entry name" value="C5METTRFRASE"/>
</dbReference>
<dbReference type="SUPFAM" id="SSF53335">
    <property type="entry name" value="S-adenosyl-L-methionine-dependent methyltransferases"/>
    <property type="match status" value="1"/>
</dbReference>
<dbReference type="InterPro" id="IPR050750">
    <property type="entry name" value="C5-MTase"/>
</dbReference>
<reference evidence="7" key="1">
    <citation type="submission" date="2021-01" db="EMBL/GenBank/DDBJ databases">
        <authorList>
            <person name="Corre E."/>
            <person name="Pelletier E."/>
            <person name="Niang G."/>
            <person name="Scheremetjew M."/>
            <person name="Finn R."/>
            <person name="Kale V."/>
            <person name="Holt S."/>
            <person name="Cochrane G."/>
            <person name="Meng A."/>
            <person name="Brown T."/>
            <person name="Cohen L."/>
        </authorList>
    </citation>
    <scope>NUCLEOTIDE SEQUENCE</scope>
    <source>
        <strain evidence="7">GSBS06</strain>
    </source>
</reference>
<dbReference type="EC" id="2.1.1.37" evidence="6"/>
<dbReference type="InterPro" id="IPR018117">
    <property type="entry name" value="C5_DNA_meth_AS"/>
</dbReference>
<keyword evidence="2 4" id="KW-0808">Transferase</keyword>
<keyword evidence="1 4" id="KW-0489">Methyltransferase</keyword>
<dbReference type="PROSITE" id="PS00094">
    <property type="entry name" value="C5_MTASE_1"/>
    <property type="match status" value="1"/>
</dbReference>
<comment type="catalytic activity">
    <reaction evidence="6">
        <text>a 2'-deoxycytidine in DNA + S-adenosyl-L-methionine = a 5-methyl-2'-deoxycytidine in DNA + S-adenosyl-L-homocysteine + H(+)</text>
        <dbReference type="Rhea" id="RHEA:13681"/>
        <dbReference type="Rhea" id="RHEA-COMP:11369"/>
        <dbReference type="Rhea" id="RHEA-COMP:11370"/>
        <dbReference type="ChEBI" id="CHEBI:15378"/>
        <dbReference type="ChEBI" id="CHEBI:57856"/>
        <dbReference type="ChEBI" id="CHEBI:59789"/>
        <dbReference type="ChEBI" id="CHEBI:85452"/>
        <dbReference type="ChEBI" id="CHEBI:85454"/>
        <dbReference type="EC" id="2.1.1.37"/>
    </reaction>
</comment>
<evidence type="ECO:0000256" key="3">
    <source>
        <dbReference type="ARBA" id="ARBA00022691"/>
    </source>
</evidence>
<evidence type="ECO:0000256" key="4">
    <source>
        <dbReference type="PROSITE-ProRule" id="PRU01016"/>
    </source>
</evidence>
<dbReference type="Gene3D" id="3.90.120.10">
    <property type="entry name" value="DNA Methylase, subunit A, domain 2"/>
    <property type="match status" value="1"/>
</dbReference>
<comment type="similarity">
    <text evidence="4 5">Belongs to the class I-like SAM-binding methyltransferase superfamily. C5-methyltransferase family.</text>
</comment>
<evidence type="ECO:0000256" key="2">
    <source>
        <dbReference type="ARBA" id="ARBA00022679"/>
    </source>
</evidence>
<dbReference type="PANTHER" id="PTHR46098">
    <property type="entry name" value="TRNA (CYTOSINE(38)-C(5))-METHYLTRANSFERASE"/>
    <property type="match status" value="1"/>
</dbReference>
<feature type="active site" evidence="4">
    <location>
        <position position="78"/>
    </location>
</feature>
<evidence type="ECO:0000256" key="5">
    <source>
        <dbReference type="RuleBase" id="RU000416"/>
    </source>
</evidence>
<dbReference type="GO" id="GO:0032259">
    <property type="term" value="P:methylation"/>
    <property type="evidence" value="ECO:0007669"/>
    <property type="project" value="UniProtKB-KW"/>
</dbReference>
<sequence>MEKPTGTSFKFIEIFAGIGGFALGLESIGGECVWACELNSASRLVYKVNFGHTPYFDITKADLSTIPAFDVLTAGFPCQDFSTLGDQKGLEGERGKLFFQIIRVMKECQPPAILLENVKGLLTMDNGKAMQKCLQDLESEGYYVTFKVINSKSLVPQYRNRVYIVAFKNKSAFERFEFLESPVLSPPRLVKDILHDKIEEPFLEHWRLSVSAWKSVKRSKTAIKYGIEKRLCRQDAQVSDTLLANYRNSRTSVAQFVAPEGYTKGEVGTRPRWFSPRECARLMGFPETFQLHPKETKTCEQLGNAVVPPIIALVGGAVVSALESSKSQRIRIRDNALRASLRLCVNATGISKQEILYGKQVLILGTEVNEFKGTVSDFVGRNSSSCMIAQEEYPPRIQPNNEINENTISSGRLRILYLVASFCLASVANIIVM</sequence>
<dbReference type="Gene3D" id="3.40.50.150">
    <property type="entry name" value="Vaccinia Virus protein VP39"/>
    <property type="match status" value="1"/>
</dbReference>